<dbReference type="EMBL" id="CYGX02000045">
    <property type="protein sequence ID" value="SIT43886.1"/>
    <property type="molecule type" value="Genomic_DNA"/>
</dbReference>
<name>A0A1N7S914_9BURK</name>
<dbReference type="Proteomes" id="UP000187012">
    <property type="component" value="Unassembled WGS sequence"/>
</dbReference>
<evidence type="ECO:0000313" key="2">
    <source>
        <dbReference type="Proteomes" id="UP000187012"/>
    </source>
</evidence>
<dbReference type="AlphaFoldDB" id="A0A1N7S914"/>
<protein>
    <submittedName>
        <fullName evidence="1">Uncharacterized protein</fullName>
    </submittedName>
</protein>
<accession>A0A1N7S914</accession>
<gene>
    <name evidence="1" type="ORF">BN2475_450128</name>
</gene>
<proteinExistence type="predicted"/>
<evidence type="ECO:0000313" key="1">
    <source>
        <dbReference type="EMBL" id="SIT43886.1"/>
    </source>
</evidence>
<keyword evidence="2" id="KW-1185">Reference proteome</keyword>
<dbReference type="STRING" id="1247936.BN2475_450128"/>
<reference evidence="1 2" key="1">
    <citation type="submission" date="2016-12" db="EMBL/GenBank/DDBJ databases">
        <authorList>
            <person name="Song W.-J."/>
            <person name="Kurnit D.M."/>
        </authorList>
    </citation>
    <scope>NUCLEOTIDE SEQUENCE [LARGE SCALE GENOMIC DNA]</scope>
    <source>
        <strain evidence="1 2">STM7296</strain>
    </source>
</reference>
<organism evidence="1 2">
    <name type="scientific">Paraburkholderia ribeironis</name>
    <dbReference type="NCBI Taxonomy" id="1247936"/>
    <lineage>
        <taxon>Bacteria</taxon>
        <taxon>Pseudomonadati</taxon>
        <taxon>Pseudomonadota</taxon>
        <taxon>Betaproteobacteria</taxon>
        <taxon>Burkholderiales</taxon>
        <taxon>Burkholderiaceae</taxon>
        <taxon>Paraburkholderia</taxon>
    </lineage>
</organism>
<sequence length="102" mass="11286">MVIERIDSLITAAASLIKLKPVAGRALLSRGSWLVARGSWLVVKRCVESGDDLTQLREPNSSIRRSEAECELSSTCPVNAYLDYLERFLRCCDVSWLPAATS</sequence>